<sequence>MGDVRGHPDGPWVEFRTEGLYQHGPSAGEDARAEGEPTPWTRIMLGMDVVVGRGHPAKGNFTVSGWLGGLPGFKGRGGGHLGMTLRHPYEDRRVRYERHPRWYGVYEIAFLEELLRQTVAAGEAHRLADADWLERVVGRLTGLGLAASGGPREAVTRARQAEGPAAP</sequence>
<proteinExistence type="predicted"/>
<reference evidence="2 3" key="1">
    <citation type="submission" date="2015-12" db="EMBL/GenBank/DDBJ databases">
        <title>Draft genome sequence of Streptomyces silvensis ATCC 53525, a producer of novel hormone antagonists.</title>
        <authorList>
            <person name="Johnston C.W."/>
            <person name="Li Y."/>
            <person name="Magarvey N.A."/>
        </authorList>
    </citation>
    <scope>NUCLEOTIDE SEQUENCE [LARGE SCALE GENOMIC DNA]</scope>
    <source>
        <strain evidence="2 3">ATCC 53525</strain>
    </source>
</reference>
<evidence type="ECO:0000313" key="3">
    <source>
        <dbReference type="Proteomes" id="UP000054804"/>
    </source>
</evidence>
<accession>A0A0W7X8C8</accession>
<dbReference type="Proteomes" id="UP000054804">
    <property type="component" value="Unassembled WGS sequence"/>
</dbReference>
<dbReference type="AlphaFoldDB" id="A0A0W7X8C8"/>
<evidence type="ECO:0000256" key="1">
    <source>
        <dbReference type="SAM" id="MobiDB-lite"/>
    </source>
</evidence>
<evidence type="ECO:0000313" key="2">
    <source>
        <dbReference type="EMBL" id="KUF19056.1"/>
    </source>
</evidence>
<dbReference type="EMBL" id="LOCL01000029">
    <property type="protein sequence ID" value="KUF19056.1"/>
    <property type="molecule type" value="Genomic_DNA"/>
</dbReference>
<organism evidence="2 3">
    <name type="scientific">Streptomyces silvensis</name>
    <dbReference type="NCBI Taxonomy" id="1765722"/>
    <lineage>
        <taxon>Bacteria</taxon>
        <taxon>Bacillati</taxon>
        <taxon>Actinomycetota</taxon>
        <taxon>Actinomycetes</taxon>
        <taxon>Kitasatosporales</taxon>
        <taxon>Streptomycetaceae</taxon>
        <taxon>Streptomyces</taxon>
    </lineage>
</organism>
<feature type="region of interest" description="Disordered" evidence="1">
    <location>
        <begin position="148"/>
        <end position="167"/>
    </location>
</feature>
<comment type="caution">
    <text evidence="2">The sequence shown here is derived from an EMBL/GenBank/DDBJ whole genome shotgun (WGS) entry which is preliminary data.</text>
</comment>
<name>A0A0W7X8C8_9ACTN</name>
<protein>
    <submittedName>
        <fullName evidence="2">Uncharacterized protein</fullName>
    </submittedName>
</protein>
<keyword evidence="3" id="KW-1185">Reference proteome</keyword>
<gene>
    <name evidence="2" type="ORF">AT728_07145</name>
</gene>
<dbReference type="OrthoDB" id="4334704at2"/>